<dbReference type="InterPro" id="IPR008928">
    <property type="entry name" value="6-hairpin_glycosidase_sf"/>
</dbReference>
<dbReference type="InterPro" id="IPR012341">
    <property type="entry name" value="6hp_glycosidase-like_sf"/>
</dbReference>
<protein>
    <submittedName>
        <fullName evidence="3">Mannose/cellobiose epimerase-like protein (N-acyl-D-glucosamine 2-epimerase family)</fullName>
    </submittedName>
</protein>
<dbReference type="PANTHER" id="PTHR15108">
    <property type="entry name" value="N-ACYLGLUCOSAMINE-2-EPIMERASE"/>
    <property type="match status" value="1"/>
</dbReference>
<comment type="caution">
    <text evidence="3">The sequence shown here is derived from an EMBL/GenBank/DDBJ whole genome shotgun (WGS) entry which is preliminary data.</text>
</comment>
<dbReference type="InterPro" id="IPR010819">
    <property type="entry name" value="AGE/CE"/>
</dbReference>
<evidence type="ECO:0000256" key="2">
    <source>
        <dbReference type="ARBA" id="ARBA00023235"/>
    </source>
</evidence>
<organism evidence="3 4">
    <name type="scientific">Barrientosiimonas humi</name>
    <dbReference type="NCBI Taxonomy" id="999931"/>
    <lineage>
        <taxon>Bacteria</taxon>
        <taxon>Bacillati</taxon>
        <taxon>Actinomycetota</taxon>
        <taxon>Actinomycetes</taxon>
        <taxon>Micrococcales</taxon>
        <taxon>Dermacoccaceae</taxon>
        <taxon>Barrientosiimonas</taxon>
    </lineage>
</organism>
<dbReference type="Proteomes" id="UP000318336">
    <property type="component" value="Unassembled WGS sequence"/>
</dbReference>
<evidence type="ECO:0000256" key="1">
    <source>
        <dbReference type="ARBA" id="ARBA00008558"/>
    </source>
</evidence>
<keyword evidence="2" id="KW-0413">Isomerase</keyword>
<dbReference type="AlphaFoldDB" id="A0A542WZJ2"/>
<name>A0A542WZJ2_9MICO</name>
<sequence>MTGMTLPDTHWFDDEGRRLLALVGRAVHPDGGFGYLDDASELDPSRPVATWITSRMTHVAALGALHGSGEAQDLVDVGVRALTGPLRDAEHGGWFSDTSRPDLKEAYAHAFVVLAAASATGAGHPDGQALLDEALAVLDQRFWDEQAGMSVDEWDAAWTRLDDYRGVNANMHTVEALLAAADVTGDAGLRERAARITERVVHGFAREHDWRLPEHFDTGWRPILDYNVDEPGHPFRPYGVTIGHLLEWSRLALAVRTAQGDAAADWLLPDAISLYDAGVQRGWAVDGADGFVYTTDFHDRPVVRERMHWVLAEATATAAVLHRATGEQRYLDDGARWWDYARTHLIDPTDGSWVHELGPDNQPSATVWPGRPDIYHAYQASVLPLLPDAASFVGAARPRW</sequence>
<dbReference type="EMBL" id="VFOK01000002">
    <property type="protein sequence ID" value="TQL28962.1"/>
    <property type="molecule type" value="Genomic_DNA"/>
</dbReference>
<accession>A0A542WZJ2</accession>
<evidence type="ECO:0000313" key="3">
    <source>
        <dbReference type="EMBL" id="TQL28962.1"/>
    </source>
</evidence>
<dbReference type="Pfam" id="PF07221">
    <property type="entry name" value="GlcNAc_2-epim"/>
    <property type="match status" value="1"/>
</dbReference>
<dbReference type="GO" id="GO:0016853">
    <property type="term" value="F:isomerase activity"/>
    <property type="evidence" value="ECO:0007669"/>
    <property type="project" value="UniProtKB-KW"/>
</dbReference>
<evidence type="ECO:0000313" key="4">
    <source>
        <dbReference type="Proteomes" id="UP000318336"/>
    </source>
</evidence>
<dbReference type="OrthoDB" id="9806359at2"/>
<proteinExistence type="inferred from homology"/>
<dbReference type="Gene3D" id="1.50.10.10">
    <property type="match status" value="1"/>
</dbReference>
<reference evidence="3 4" key="1">
    <citation type="submission" date="2019-06" db="EMBL/GenBank/DDBJ databases">
        <title>Sequencing the genomes of 1000 actinobacteria strains.</title>
        <authorList>
            <person name="Klenk H.-P."/>
        </authorList>
    </citation>
    <scope>NUCLEOTIDE SEQUENCE [LARGE SCALE GENOMIC DNA]</scope>
    <source>
        <strain evidence="3 4">DSM 24617</strain>
    </source>
</reference>
<gene>
    <name evidence="3" type="ORF">FB554_3272</name>
</gene>
<keyword evidence="4" id="KW-1185">Reference proteome</keyword>
<dbReference type="SUPFAM" id="SSF48208">
    <property type="entry name" value="Six-hairpin glycosidases"/>
    <property type="match status" value="1"/>
</dbReference>
<comment type="similarity">
    <text evidence="1">Belongs to the N-acylglucosamine 2-epimerase family.</text>
</comment>
<dbReference type="GO" id="GO:0005975">
    <property type="term" value="P:carbohydrate metabolic process"/>
    <property type="evidence" value="ECO:0007669"/>
    <property type="project" value="InterPro"/>
</dbReference>